<protein>
    <submittedName>
        <fullName evidence="1">Uncharacterized protein</fullName>
    </submittedName>
</protein>
<reference evidence="1" key="1">
    <citation type="submission" date="2022-08" db="EMBL/GenBank/DDBJ databases">
        <authorList>
            <person name="Gutierrez-Valencia J."/>
        </authorList>
    </citation>
    <scope>NUCLEOTIDE SEQUENCE</scope>
</reference>
<name>A0AAV0NQ94_9ROSI</name>
<evidence type="ECO:0000313" key="2">
    <source>
        <dbReference type="Proteomes" id="UP001154282"/>
    </source>
</evidence>
<keyword evidence="2" id="KW-1185">Reference proteome</keyword>
<dbReference type="EMBL" id="CAMGYJ010000008">
    <property type="protein sequence ID" value="CAI0460813.1"/>
    <property type="molecule type" value="Genomic_DNA"/>
</dbReference>
<organism evidence="1 2">
    <name type="scientific">Linum tenue</name>
    <dbReference type="NCBI Taxonomy" id="586396"/>
    <lineage>
        <taxon>Eukaryota</taxon>
        <taxon>Viridiplantae</taxon>
        <taxon>Streptophyta</taxon>
        <taxon>Embryophyta</taxon>
        <taxon>Tracheophyta</taxon>
        <taxon>Spermatophyta</taxon>
        <taxon>Magnoliopsida</taxon>
        <taxon>eudicotyledons</taxon>
        <taxon>Gunneridae</taxon>
        <taxon>Pentapetalae</taxon>
        <taxon>rosids</taxon>
        <taxon>fabids</taxon>
        <taxon>Malpighiales</taxon>
        <taxon>Linaceae</taxon>
        <taxon>Linum</taxon>
    </lineage>
</organism>
<evidence type="ECO:0000313" key="1">
    <source>
        <dbReference type="EMBL" id="CAI0460813.1"/>
    </source>
</evidence>
<proteinExistence type="predicted"/>
<dbReference type="AlphaFoldDB" id="A0AAV0NQ94"/>
<accession>A0AAV0NQ94</accession>
<gene>
    <name evidence="1" type="ORF">LITE_LOCUS34655</name>
</gene>
<dbReference type="Proteomes" id="UP001154282">
    <property type="component" value="Unassembled WGS sequence"/>
</dbReference>
<comment type="caution">
    <text evidence="1">The sequence shown here is derived from an EMBL/GenBank/DDBJ whole genome shotgun (WGS) entry which is preliminary data.</text>
</comment>
<sequence>MGVSRLSVLETHGTESSYLHLKYTGLASHRHIESGSSSTKAQQITLS</sequence>